<name>A0ABS4GDD0_9FIRM</name>
<keyword evidence="2" id="KW-1185">Reference proteome</keyword>
<organism evidence="1 2">
    <name type="scientific">Sedimentibacter acidaminivorans</name>
    <dbReference type="NCBI Taxonomy" id="913099"/>
    <lineage>
        <taxon>Bacteria</taxon>
        <taxon>Bacillati</taxon>
        <taxon>Bacillota</taxon>
        <taxon>Tissierellia</taxon>
        <taxon>Sedimentibacter</taxon>
    </lineage>
</organism>
<evidence type="ECO:0000313" key="1">
    <source>
        <dbReference type="EMBL" id="MBP1925706.1"/>
    </source>
</evidence>
<sequence>MEFSLREYKCGDEEFIIELFNRAFNRQLTYIYWKWRYLDNPNMNTNLINLAWNKCRLAAHYAVSPTVIFIDGKKHNSALSMTTMTDPYYRGKGLFTKLAEQLFEKSTLDVIYGVPNENSVKGFTDKLNFELIKEIPMFKSKKFNLNYKKNNNCVILEKFDKRFDDFFIDMVNEYRIVTCRNSEYLNWRFIFNPINEYKIFSYIENDKVLGYLVTKTYTIDSTLIGDIVDILVLNENILKELLNIAFSSFQIQNVSEVNTWFNDNELFKVLEEFEFYKSNKIFHFIVRDNSEKNKEVLFDYNNWYLTMSDIDLF</sequence>
<evidence type="ECO:0000313" key="2">
    <source>
        <dbReference type="Proteomes" id="UP001519342"/>
    </source>
</evidence>
<proteinExistence type="predicted"/>
<dbReference type="EMBL" id="JAGGKS010000004">
    <property type="protein sequence ID" value="MBP1925706.1"/>
    <property type="molecule type" value="Genomic_DNA"/>
</dbReference>
<dbReference type="Proteomes" id="UP001519342">
    <property type="component" value="Unassembled WGS sequence"/>
</dbReference>
<gene>
    <name evidence="1" type="ORF">J2Z76_001567</name>
</gene>
<accession>A0ABS4GDD0</accession>
<dbReference type="Pfam" id="PF13527">
    <property type="entry name" value="Acetyltransf_9"/>
    <property type="match status" value="1"/>
</dbReference>
<comment type="caution">
    <text evidence="1">The sequence shown here is derived from an EMBL/GenBank/DDBJ whole genome shotgun (WGS) entry which is preliminary data.</text>
</comment>
<dbReference type="SUPFAM" id="SSF55729">
    <property type="entry name" value="Acyl-CoA N-acyltransferases (Nat)"/>
    <property type="match status" value="1"/>
</dbReference>
<evidence type="ECO:0008006" key="3">
    <source>
        <dbReference type="Google" id="ProtNLM"/>
    </source>
</evidence>
<reference evidence="1 2" key="1">
    <citation type="submission" date="2021-03" db="EMBL/GenBank/DDBJ databases">
        <title>Genomic Encyclopedia of Type Strains, Phase IV (KMG-IV): sequencing the most valuable type-strain genomes for metagenomic binning, comparative biology and taxonomic classification.</title>
        <authorList>
            <person name="Goeker M."/>
        </authorList>
    </citation>
    <scope>NUCLEOTIDE SEQUENCE [LARGE SCALE GENOMIC DNA]</scope>
    <source>
        <strain evidence="1 2">DSM 24004</strain>
    </source>
</reference>
<dbReference type="InterPro" id="IPR016181">
    <property type="entry name" value="Acyl_CoA_acyltransferase"/>
</dbReference>
<protein>
    <recommendedName>
        <fullName evidence="3">N-acetyltransferase domain-containing protein</fullName>
    </recommendedName>
</protein>
<dbReference type="Gene3D" id="3.40.630.30">
    <property type="match status" value="1"/>
</dbReference>
<dbReference type="RefSeq" id="WP_209511452.1">
    <property type="nucleotide sequence ID" value="NZ_JAGGKS010000004.1"/>
</dbReference>